<evidence type="ECO:0000313" key="2">
    <source>
        <dbReference type="Proteomes" id="UP001249851"/>
    </source>
</evidence>
<protein>
    <submittedName>
        <fullName evidence="1">Uncharacterized protein</fullName>
    </submittedName>
</protein>
<evidence type="ECO:0000313" key="1">
    <source>
        <dbReference type="EMBL" id="KAK2547542.1"/>
    </source>
</evidence>
<reference evidence="1" key="2">
    <citation type="journal article" date="2023" name="Science">
        <title>Genomic signatures of disease resistance in endangered staghorn corals.</title>
        <authorList>
            <person name="Vollmer S.V."/>
            <person name="Selwyn J.D."/>
            <person name="Despard B.A."/>
            <person name="Roesel C.L."/>
        </authorList>
    </citation>
    <scope>NUCLEOTIDE SEQUENCE</scope>
    <source>
        <strain evidence="1">K2</strain>
    </source>
</reference>
<dbReference type="Proteomes" id="UP001249851">
    <property type="component" value="Unassembled WGS sequence"/>
</dbReference>
<sequence length="217" mass="23587">MYLTLIRGLSLPGVTKTLPVVSLYADEASVVALSDAAIHDAFHIYAKFAVGTGTKLNLGKLDVGYDQGAWVFLGYGETNTITWDLVTRKLLFHSRDLGGFSVVSISFNVHLLLVQWFQRMTVNLGAWVSLLTYWCFDHYGLLPETMLSRSAIFAFDILPPFFHACFVAWAALGGGSSSAGDLTISSGASGGPLPVASLSSKSCYKLLLDLNRQRTHC</sequence>
<organism evidence="1 2">
    <name type="scientific">Acropora cervicornis</name>
    <name type="common">Staghorn coral</name>
    <dbReference type="NCBI Taxonomy" id="6130"/>
    <lineage>
        <taxon>Eukaryota</taxon>
        <taxon>Metazoa</taxon>
        <taxon>Cnidaria</taxon>
        <taxon>Anthozoa</taxon>
        <taxon>Hexacorallia</taxon>
        <taxon>Scleractinia</taxon>
        <taxon>Astrocoeniina</taxon>
        <taxon>Acroporidae</taxon>
        <taxon>Acropora</taxon>
    </lineage>
</organism>
<dbReference type="EMBL" id="JARQWQ010000179">
    <property type="protein sequence ID" value="KAK2547542.1"/>
    <property type="molecule type" value="Genomic_DNA"/>
</dbReference>
<keyword evidence="2" id="KW-1185">Reference proteome</keyword>
<gene>
    <name evidence="1" type="ORF">P5673_032459</name>
</gene>
<reference evidence="1" key="1">
    <citation type="journal article" date="2023" name="G3 (Bethesda)">
        <title>Whole genome assembly and annotation of the endangered Caribbean coral Acropora cervicornis.</title>
        <authorList>
            <person name="Selwyn J.D."/>
            <person name="Vollmer S.V."/>
        </authorList>
    </citation>
    <scope>NUCLEOTIDE SEQUENCE</scope>
    <source>
        <strain evidence="1">K2</strain>
    </source>
</reference>
<proteinExistence type="predicted"/>
<comment type="caution">
    <text evidence="1">The sequence shown here is derived from an EMBL/GenBank/DDBJ whole genome shotgun (WGS) entry which is preliminary data.</text>
</comment>
<accession>A0AAD9PR88</accession>
<name>A0AAD9PR88_ACRCE</name>
<dbReference type="AlphaFoldDB" id="A0AAD9PR88"/>
<feature type="non-terminal residue" evidence="1">
    <location>
        <position position="217"/>
    </location>
</feature>